<dbReference type="PANTHER" id="PTHR30250">
    <property type="entry name" value="PST FAMILY PREDICTED COLANIC ACID TRANSPORTER"/>
    <property type="match status" value="1"/>
</dbReference>
<reference evidence="7" key="1">
    <citation type="journal article" date="2020" name="mSystems">
        <title>Genome- and Community-Level Interaction Insights into Carbon Utilization and Element Cycling Functions of Hydrothermarchaeota in Hydrothermal Sediment.</title>
        <authorList>
            <person name="Zhou Z."/>
            <person name="Liu Y."/>
            <person name="Xu W."/>
            <person name="Pan J."/>
            <person name="Luo Z.H."/>
            <person name="Li M."/>
        </authorList>
    </citation>
    <scope>NUCLEOTIDE SEQUENCE [LARGE SCALE GENOMIC DNA]</scope>
    <source>
        <strain evidence="7">SpSt-132</strain>
    </source>
</reference>
<organism evidence="7">
    <name type="scientific">Hydrogenobacter sp</name>
    <dbReference type="NCBI Taxonomy" id="2152829"/>
    <lineage>
        <taxon>Bacteria</taxon>
        <taxon>Pseudomonadati</taxon>
        <taxon>Aquificota</taxon>
        <taxon>Aquificia</taxon>
        <taxon>Aquificales</taxon>
        <taxon>Aquificaceae</taxon>
        <taxon>Hydrogenobacter</taxon>
    </lineage>
</organism>
<feature type="transmembrane region" description="Helical" evidence="6">
    <location>
        <begin position="21"/>
        <end position="43"/>
    </location>
</feature>
<feature type="transmembrane region" description="Helical" evidence="6">
    <location>
        <begin position="167"/>
        <end position="189"/>
    </location>
</feature>
<feature type="transmembrane region" description="Helical" evidence="6">
    <location>
        <begin position="319"/>
        <end position="342"/>
    </location>
</feature>
<dbReference type="InterPro" id="IPR050833">
    <property type="entry name" value="Poly_Biosynth_Transport"/>
</dbReference>
<evidence type="ECO:0000256" key="1">
    <source>
        <dbReference type="ARBA" id="ARBA00004651"/>
    </source>
</evidence>
<gene>
    <name evidence="7" type="ORF">ENO47_04720</name>
</gene>
<proteinExistence type="predicted"/>
<feature type="transmembrane region" description="Helical" evidence="6">
    <location>
        <begin position="354"/>
        <end position="375"/>
    </location>
</feature>
<feature type="transmembrane region" description="Helical" evidence="6">
    <location>
        <begin position="469"/>
        <end position="491"/>
    </location>
</feature>
<evidence type="ECO:0000256" key="6">
    <source>
        <dbReference type="SAM" id="Phobius"/>
    </source>
</evidence>
<name>A0A7C2V3D6_9AQUI</name>
<keyword evidence="5 6" id="KW-0472">Membrane</keyword>
<feature type="transmembrane region" description="Helical" evidence="6">
    <location>
        <begin position="93"/>
        <end position="117"/>
    </location>
</feature>
<evidence type="ECO:0000256" key="2">
    <source>
        <dbReference type="ARBA" id="ARBA00022475"/>
    </source>
</evidence>
<sequence length="509" mass="57417">MSAESKVSKNYPTKLILARNTIFNFIGQAIPLIAGIITLPFIIKGLGTQRFGLLSLALVILGYFAVFDLGLGRATTKFVAESVGKGEKEKISIIVWTSVTIQFIFGMIGTFIFLAIVPVLATKLLNIPPELQTEAKSTFYMLAFTLPILLISSSFRGVLEAFQRFDLVNIITIPSNSMTFILPLIGIHLGLSLPWIVGLILVTRVMTLLTYLFFCIHLVPSLKQYSYSIELFKHLFSFGFWIMISNIVGPILVYLDRFLIGVFSSLSQVAYYTAPYEAITRIWIIPFSLVSTLFPTFSSLSAIKDIEKIKSLFFRSIKYLLIILGPIIIFIIVFAQELLMVWLGKDFAENSKEVVRILAFGVLINSLAHIPYALLQSSGRPNLTAKFHIIELPIYFFLALILVSKWGINGAATVWTLRVILDTALLYGATFKIYKFSFNLFSSYKITKTLYTLLIFGSLLYTIKILSFLLHFIILLVSFIICLLIFLWFIWSKVLDQSEKEIILGGLRL</sequence>
<dbReference type="CDD" id="cd13128">
    <property type="entry name" value="MATE_Wzx_like"/>
    <property type="match status" value="1"/>
</dbReference>
<feature type="transmembrane region" description="Helical" evidence="6">
    <location>
        <begin position="137"/>
        <end position="155"/>
    </location>
</feature>
<accession>A0A7C2V3D6</accession>
<feature type="transmembrane region" description="Helical" evidence="6">
    <location>
        <begin position="231"/>
        <end position="255"/>
    </location>
</feature>
<dbReference type="PANTHER" id="PTHR30250:SF26">
    <property type="entry name" value="PSMA PROTEIN"/>
    <property type="match status" value="1"/>
</dbReference>
<dbReference type="InterPro" id="IPR002797">
    <property type="entry name" value="Polysacc_synth"/>
</dbReference>
<protein>
    <submittedName>
        <fullName evidence="7">Flippase</fullName>
    </submittedName>
</protein>
<evidence type="ECO:0000313" key="7">
    <source>
        <dbReference type="EMBL" id="HEW45960.1"/>
    </source>
</evidence>
<feature type="transmembrane region" description="Helical" evidence="6">
    <location>
        <begin position="195"/>
        <end position="219"/>
    </location>
</feature>
<comment type="subcellular location">
    <subcellularLocation>
        <location evidence="1">Cell membrane</location>
        <topology evidence="1">Multi-pass membrane protein</topology>
    </subcellularLocation>
</comment>
<evidence type="ECO:0000256" key="3">
    <source>
        <dbReference type="ARBA" id="ARBA00022692"/>
    </source>
</evidence>
<keyword evidence="2" id="KW-1003">Cell membrane</keyword>
<evidence type="ECO:0000256" key="5">
    <source>
        <dbReference type="ARBA" id="ARBA00023136"/>
    </source>
</evidence>
<feature type="transmembrane region" description="Helical" evidence="6">
    <location>
        <begin position="49"/>
        <end position="72"/>
    </location>
</feature>
<keyword evidence="3 6" id="KW-0812">Transmembrane</keyword>
<keyword evidence="4 6" id="KW-1133">Transmembrane helix</keyword>
<feature type="transmembrane region" description="Helical" evidence="6">
    <location>
        <begin position="446"/>
        <end position="463"/>
    </location>
</feature>
<dbReference type="Pfam" id="PF01943">
    <property type="entry name" value="Polysacc_synt"/>
    <property type="match status" value="1"/>
</dbReference>
<dbReference type="GO" id="GO:0005886">
    <property type="term" value="C:plasma membrane"/>
    <property type="evidence" value="ECO:0007669"/>
    <property type="project" value="UniProtKB-SubCell"/>
</dbReference>
<feature type="transmembrane region" description="Helical" evidence="6">
    <location>
        <begin position="387"/>
        <end position="408"/>
    </location>
</feature>
<dbReference type="AlphaFoldDB" id="A0A7C2V3D6"/>
<dbReference type="EMBL" id="DSFP01000038">
    <property type="protein sequence ID" value="HEW45960.1"/>
    <property type="molecule type" value="Genomic_DNA"/>
</dbReference>
<evidence type="ECO:0000256" key="4">
    <source>
        <dbReference type="ARBA" id="ARBA00022989"/>
    </source>
</evidence>
<comment type="caution">
    <text evidence="7">The sequence shown here is derived from an EMBL/GenBank/DDBJ whole genome shotgun (WGS) entry which is preliminary data.</text>
</comment>
<feature type="transmembrane region" description="Helical" evidence="6">
    <location>
        <begin position="278"/>
        <end position="298"/>
    </location>
</feature>